<dbReference type="SUPFAM" id="SSF46785">
    <property type="entry name" value="Winged helix' DNA-binding domain"/>
    <property type="match status" value="1"/>
</dbReference>
<dbReference type="InterPro" id="IPR036390">
    <property type="entry name" value="WH_DNA-bd_sf"/>
</dbReference>
<keyword evidence="3" id="KW-1185">Reference proteome</keyword>
<dbReference type="InterPro" id="IPR052509">
    <property type="entry name" value="Metal_resp_DNA-bind_regulator"/>
</dbReference>
<comment type="caution">
    <text evidence="2">The sequence shown here is derived from an EMBL/GenBank/DDBJ whole genome shotgun (WGS) entry which is preliminary data.</text>
</comment>
<dbReference type="EMBL" id="NOII01000003">
    <property type="protein sequence ID" value="OYD57654.1"/>
    <property type="molecule type" value="Genomic_DNA"/>
</dbReference>
<dbReference type="PANTHER" id="PTHR33169:SF25">
    <property type="entry name" value="DNA-BINDING PROTEIN YIZB-RELATED"/>
    <property type="match status" value="1"/>
</dbReference>
<organism evidence="2 3">
    <name type="scientific">Fictibacillus aquaticus</name>
    <dbReference type="NCBI Taxonomy" id="2021314"/>
    <lineage>
        <taxon>Bacteria</taxon>
        <taxon>Bacillati</taxon>
        <taxon>Bacillota</taxon>
        <taxon>Bacilli</taxon>
        <taxon>Bacillales</taxon>
        <taxon>Fictibacillaceae</taxon>
        <taxon>Fictibacillus</taxon>
    </lineage>
</organism>
<dbReference type="InterPro" id="IPR036388">
    <property type="entry name" value="WH-like_DNA-bd_sf"/>
</dbReference>
<protein>
    <submittedName>
        <fullName evidence="2">PadR family transcriptional regulator</fullName>
    </submittedName>
</protein>
<evidence type="ECO:0000313" key="2">
    <source>
        <dbReference type="EMBL" id="OYD57654.1"/>
    </source>
</evidence>
<dbReference type="Pfam" id="PF03551">
    <property type="entry name" value="PadR"/>
    <property type="match status" value="1"/>
</dbReference>
<dbReference type="AlphaFoldDB" id="A0A235F992"/>
<accession>A0A235F992</accession>
<dbReference type="Gene3D" id="1.10.10.10">
    <property type="entry name" value="Winged helix-like DNA-binding domain superfamily/Winged helix DNA-binding domain"/>
    <property type="match status" value="1"/>
</dbReference>
<dbReference type="InterPro" id="IPR005149">
    <property type="entry name" value="Tscrpt_reg_PadR_N"/>
</dbReference>
<sequence>MNSKNMDSWIVQLRKGTFELAILSLVRDRAMYGYEISSALKDSPVFSISEGAIYPILKRMTEKEWIEFYWEDSFEGPRRKYYQITKEGSLILEDRIKKYKDIYDALILLGKGGV</sequence>
<feature type="domain" description="Transcription regulator PadR N-terminal" evidence="1">
    <location>
        <begin position="22"/>
        <end position="90"/>
    </location>
</feature>
<dbReference type="RefSeq" id="WP_094253005.1">
    <property type="nucleotide sequence ID" value="NZ_JBHLXL010000001.1"/>
</dbReference>
<dbReference type="OrthoDB" id="9791785at2"/>
<proteinExistence type="predicted"/>
<dbReference type="PANTHER" id="PTHR33169">
    <property type="entry name" value="PADR-FAMILY TRANSCRIPTIONAL REGULATOR"/>
    <property type="match status" value="1"/>
</dbReference>
<dbReference type="Proteomes" id="UP000215059">
    <property type="component" value="Unassembled WGS sequence"/>
</dbReference>
<evidence type="ECO:0000313" key="3">
    <source>
        <dbReference type="Proteomes" id="UP000215059"/>
    </source>
</evidence>
<name>A0A235F992_9BACL</name>
<reference evidence="2 3" key="1">
    <citation type="submission" date="2017-07" db="EMBL/GenBank/DDBJ databases">
        <title>Fictibacillus sp. nov. GDSW-R2A3 Genome sequencing and assembly.</title>
        <authorList>
            <person name="Mayilraj S."/>
        </authorList>
    </citation>
    <scope>NUCLEOTIDE SEQUENCE [LARGE SCALE GENOMIC DNA]</scope>
    <source>
        <strain evidence="2 3">GDSW-R2A3</strain>
    </source>
</reference>
<evidence type="ECO:0000259" key="1">
    <source>
        <dbReference type="Pfam" id="PF03551"/>
    </source>
</evidence>
<gene>
    <name evidence="2" type="ORF">CGZ90_13395</name>
</gene>